<dbReference type="PROSITE" id="PS00211">
    <property type="entry name" value="ABC_TRANSPORTER_1"/>
    <property type="match status" value="1"/>
</dbReference>
<evidence type="ECO:0000256" key="7">
    <source>
        <dbReference type="ARBA" id="ARBA00023136"/>
    </source>
</evidence>
<dbReference type="InterPro" id="IPR027417">
    <property type="entry name" value="P-loop_NTPase"/>
</dbReference>
<dbReference type="Gene3D" id="3.40.50.300">
    <property type="entry name" value="P-loop containing nucleotide triphosphate hydrolases"/>
    <property type="match status" value="1"/>
</dbReference>
<dbReference type="InterPro" id="IPR003439">
    <property type="entry name" value="ABC_transporter-like_ATP-bd"/>
</dbReference>
<dbReference type="GO" id="GO:0005886">
    <property type="term" value="C:plasma membrane"/>
    <property type="evidence" value="ECO:0007669"/>
    <property type="project" value="UniProtKB-SubCell"/>
</dbReference>
<protein>
    <submittedName>
        <fullName evidence="9">Oligopeptide transport ATP-binding protein OppD</fullName>
    </submittedName>
</protein>
<dbReference type="EMBL" id="CP015079">
    <property type="protein sequence ID" value="ANH37865.1"/>
    <property type="molecule type" value="Genomic_DNA"/>
</dbReference>
<dbReference type="AlphaFoldDB" id="A0A1A9GK80"/>
<keyword evidence="4" id="KW-1003">Cell membrane</keyword>
<keyword evidence="6 9" id="KW-0067">ATP-binding</keyword>
<keyword evidence="5" id="KW-0547">Nucleotide-binding</keyword>
<dbReference type="InterPro" id="IPR013563">
    <property type="entry name" value="Oligopep_ABC_C"/>
</dbReference>
<dbReference type="GO" id="GO:0016887">
    <property type="term" value="F:ATP hydrolysis activity"/>
    <property type="evidence" value="ECO:0007669"/>
    <property type="project" value="InterPro"/>
</dbReference>
<dbReference type="InterPro" id="IPR050388">
    <property type="entry name" value="ABC_Ni/Peptide_Import"/>
</dbReference>
<evidence type="ECO:0000256" key="4">
    <source>
        <dbReference type="ARBA" id="ARBA00022475"/>
    </source>
</evidence>
<name>A0A1A9GK80_9ACTN</name>
<dbReference type="KEGG" id="ndk:I601_1429"/>
<dbReference type="GO" id="GO:0015833">
    <property type="term" value="P:peptide transport"/>
    <property type="evidence" value="ECO:0007669"/>
    <property type="project" value="InterPro"/>
</dbReference>
<evidence type="ECO:0000256" key="3">
    <source>
        <dbReference type="ARBA" id="ARBA00022448"/>
    </source>
</evidence>
<dbReference type="PANTHER" id="PTHR43297">
    <property type="entry name" value="OLIGOPEPTIDE TRANSPORT ATP-BINDING PROTEIN APPD"/>
    <property type="match status" value="1"/>
</dbReference>
<dbReference type="Proteomes" id="UP000077868">
    <property type="component" value="Chromosome"/>
</dbReference>
<organism evidence="9 10">
    <name type="scientific">Nocardioides dokdonensis FR1436</name>
    <dbReference type="NCBI Taxonomy" id="1300347"/>
    <lineage>
        <taxon>Bacteria</taxon>
        <taxon>Bacillati</taxon>
        <taxon>Actinomycetota</taxon>
        <taxon>Actinomycetes</taxon>
        <taxon>Propionibacteriales</taxon>
        <taxon>Nocardioidaceae</taxon>
        <taxon>Nocardioides</taxon>
    </lineage>
</organism>
<comment type="similarity">
    <text evidence="2">Belongs to the ABC transporter superfamily.</text>
</comment>
<evidence type="ECO:0000313" key="10">
    <source>
        <dbReference type="Proteomes" id="UP000077868"/>
    </source>
</evidence>
<evidence type="ECO:0000259" key="8">
    <source>
        <dbReference type="PROSITE" id="PS50893"/>
    </source>
</evidence>
<feature type="domain" description="ABC transporter" evidence="8">
    <location>
        <begin position="15"/>
        <end position="269"/>
    </location>
</feature>
<keyword evidence="7" id="KW-0472">Membrane</keyword>
<evidence type="ECO:0000313" key="9">
    <source>
        <dbReference type="EMBL" id="ANH37865.1"/>
    </source>
</evidence>
<dbReference type="Pfam" id="PF08352">
    <property type="entry name" value="oligo_HPY"/>
    <property type="match status" value="1"/>
</dbReference>
<dbReference type="SMART" id="SM00382">
    <property type="entry name" value="AAA"/>
    <property type="match status" value="1"/>
</dbReference>
<evidence type="ECO:0000256" key="6">
    <source>
        <dbReference type="ARBA" id="ARBA00022840"/>
    </source>
</evidence>
<dbReference type="Pfam" id="PF00005">
    <property type="entry name" value="ABC_tran"/>
    <property type="match status" value="1"/>
</dbReference>
<sequence>MTSAPPTAPAIGRPAREDDVLVVRDLAVGVHGRDLVEDVSFTIRRRERVGLIGESGSGKSLTALTLMGLLPEGLEPSGSVRLAGRDTDLVGASEKQLSRVRGCDIGMVFQEPMTALNPTMRVGDQVAEAMLVHGTRSGRRAAREASVALLADVGLPDPAGTARAYPHQLSGGQRQRVVLAIALANDPALLICDEPTTALDVTVQALVLDLIVRGVQERQSAMLFITHDLAVVATVCERVLVMYGGRVVEAGPVQEVFTRPRHRYTQGLVAASDLSMTGEGRLPTIPGSVPPAGQFPAGCVFRNRCSHASDLCATRPSWTATGEHGHACFHPADAAPADATVEEAR</sequence>
<evidence type="ECO:0000256" key="5">
    <source>
        <dbReference type="ARBA" id="ARBA00022741"/>
    </source>
</evidence>
<dbReference type="PATRIC" id="fig|1300347.3.peg.1427"/>
<dbReference type="InterPro" id="IPR017871">
    <property type="entry name" value="ABC_transporter-like_CS"/>
</dbReference>
<dbReference type="PANTHER" id="PTHR43297:SF2">
    <property type="entry name" value="DIPEPTIDE TRANSPORT ATP-BINDING PROTEIN DPPD"/>
    <property type="match status" value="1"/>
</dbReference>
<evidence type="ECO:0000256" key="2">
    <source>
        <dbReference type="ARBA" id="ARBA00005417"/>
    </source>
</evidence>
<dbReference type="PROSITE" id="PS50893">
    <property type="entry name" value="ABC_TRANSPORTER_2"/>
    <property type="match status" value="1"/>
</dbReference>
<dbReference type="InterPro" id="IPR003593">
    <property type="entry name" value="AAA+_ATPase"/>
</dbReference>
<comment type="subcellular location">
    <subcellularLocation>
        <location evidence="1">Cell membrane</location>
        <topology evidence="1">Peripheral membrane protein</topology>
    </subcellularLocation>
</comment>
<dbReference type="NCBIfam" id="TIGR01727">
    <property type="entry name" value="oligo_HPY"/>
    <property type="match status" value="1"/>
</dbReference>
<keyword evidence="10" id="KW-1185">Reference proteome</keyword>
<proteinExistence type="inferred from homology"/>
<dbReference type="GO" id="GO:0005524">
    <property type="term" value="F:ATP binding"/>
    <property type="evidence" value="ECO:0007669"/>
    <property type="project" value="UniProtKB-KW"/>
</dbReference>
<evidence type="ECO:0000256" key="1">
    <source>
        <dbReference type="ARBA" id="ARBA00004202"/>
    </source>
</evidence>
<dbReference type="STRING" id="1300347.I601_1429"/>
<reference evidence="9 10" key="1">
    <citation type="submission" date="2016-03" db="EMBL/GenBank/DDBJ databases">
        <title>Complete genome sequence of a soil Actinobacterium, Nocardioides dokdonensis FR1436.</title>
        <authorList>
            <person name="Kwon S.-K."/>
            <person name="Kim K."/>
            <person name="Kim J.F."/>
        </authorList>
    </citation>
    <scope>NUCLEOTIDE SEQUENCE [LARGE SCALE GENOMIC DNA]</scope>
    <source>
        <strain evidence="9 10">FR1436</strain>
    </source>
</reference>
<gene>
    <name evidence="9" type="primary">oppD_2</name>
    <name evidence="9" type="ORF">I601_1429</name>
</gene>
<keyword evidence="3" id="KW-0813">Transport</keyword>
<dbReference type="OrthoDB" id="5357528at2"/>
<accession>A0A1A9GK80</accession>
<dbReference type="CDD" id="cd03257">
    <property type="entry name" value="ABC_NikE_OppD_transporters"/>
    <property type="match status" value="1"/>
</dbReference>
<dbReference type="SUPFAM" id="SSF52540">
    <property type="entry name" value="P-loop containing nucleoside triphosphate hydrolases"/>
    <property type="match status" value="1"/>
</dbReference>
<dbReference type="FunFam" id="3.40.50.300:FF:000016">
    <property type="entry name" value="Oligopeptide ABC transporter ATP-binding component"/>
    <property type="match status" value="1"/>
</dbReference>
<dbReference type="RefSeq" id="WP_068107740.1">
    <property type="nucleotide sequence ID" value="NZ_CP015079.1"/>
</dbReference>